<dbReference type="RefSeq" id="WP_376845687.1">
    <property type="nucleotide sequence ID" value="NZ_JBHSFW010000002.1"/>
</dbReference>
<dbReference type="EMBL" id="JBHSFW010000002">
    <property type="protein sequence ID" value="MFC4618648.1"/>
    <property type="molecule type" value="Genomic_DNA"/>
</dbReference>
<comment type="caution">
    <text evidence="1">The sequence shown here is derived from an EMBL/GenBank/DDBJ whole genome shotgun (WGS) entry which is preliminary data.</text>
</comment>
<protein>
    <submittedName>
        <fullName evidence="1">Uncharacterized protein</fullName>
    </submittedName>
</protein>
<name>A0ABV9GNW9_9BACL</name>
<accession>A0ABV9GNW9</accession>
<gene>
    <name evidence="1" type="ORF">ACFO4N_07850</name>
</gene>
<proteinExistence type="predicted"/>
<reference evidence="2" key="1">
    <citation type="journal article" date="2019" name="Int. J. Syst. Evol. Microbiol.">
        <title>The Global Catalogue of Microorganisms (GCM) 10K type strain sequencing project: providing services to taxonomists for standard genome sequencing and annotation.</title>
        <authorList>
            <consortium name="The Broad Institute Genomics Platform"/>
            <consortium name="The Broad Institute Genome Sequencing Center for Infectious Disease"/>
            <person name="Wu L."/>
            <person name="Ma J."/>
        </authorList>
    </citation>
    <scope>NUCLEOTIDE SEQUENCE [LARGE SCALE GENOMIC DNA]</scope>
    <source>
        <strain evidence="2">CGMCC 1.16306</strain>
    </source>
</reference>
<sequence>MRKFVVIKDFKDLKDSGHIYRAGDFYPREGVELDEDRAEELASDKNRRKEPLIVEVLVKDEKKEEKETTKKSTSKSKTKK</sequence>
<keyword evidence="2" id="KW-1185">Reference proteome</keyword>
<dbReference type="Proteomes" id="UP001596022">
    <property type="component" value="Unassembled WGS sequence"/>
</dbReference>
<organism evidence="1 2">
    <name type="scientific">Camelliibacillus cellulosilyticus</name>
    <dbReference type="NCBI Taxonomy" id="2174486"/>
    <lineage>
        <taxon>Bacteria</taxon>
        <taxon>Bacillati</taxon>
        <taxon>Bacillota</taxon>
        <taxon>Bacilli</taxon>
        <taxon>Bacillales</taxon>
        <taxon>Sporolactobacillaceae</taxon>
        <taxon>Camelliibacillus</taxon>
    </lineage>
</organism>
<evidence type="ECO:0000313" key="1">
    <source>
        <dbReference type="EMBL" id="MFC4618648.1"/>
    </source>
</evidence>
<evidence type="ECO:0000313" key="2">
    <source>
        <dbReference type="Proteomes" id="UP001596022"/>
    </source>
</evidence>